<protein>
    <recommendedName>
        <fullName evidence="4">DUF4149 domain-containing protein</fullName>
    </recommendedName>
</protein>
<feature type="transmembrane region" description="Helical" evidence="1">
    <location>
        <begin position="12"/>
        <end position="32"/>
    </location>
</feature>
<evidence type="ECO:0008006" key="4">
    <source>
        <dbReference type="Google" id="ProtNLM"/>
    </source>
</evidence>
<dbReference type="EMBL" id="LIBJ01000327">
    <property type="protein sequence ID" value="KRO46253.1"/>
    <property type="molecule type" value="Genomic_DNA"/>
</dbReference>
<organism evidence="2 3">
    <name type="scientific">Acidimicrobiia bacterium BACL6 MAG-120924-bin43</name>
    <dbReference type="NCBI Taxonomy" id="1655583"/>
    <lineage>
        <taxon>Bacteria</taxon>
        <taxon>Bacillati</taxon>
        <taxon>Actinomycetota</taxon>
        <taxon>Acidimicrobiia</taxon>
        <taxon>acIV cluster</taxon>
    </lineage>
</organism>
<feature type="transmembrane region" description="Helical" evidence="1">
    <location>
        <begin position="136"/>
        <end position="155"/>
    </location>
</feature>
<keyword evidence="1" id="KW-0812">Transmembrane</keyword>
<feature type="transmembrane region" description="Helical" evidence="1">
    <location>
        <begin position="88"/>
        <end position="109"/>
    </location>
</feature>
<feature type="transmembrane region" description="Helical" evidence="1">
    <location>
        <begin position="61"/>
        <end position="81"/>
    </location>
</feature>
<accession>A0A0R2QDB4</accession>
<reference evidence="2 3" key="1">
    <citation type="submission" date="2015-10" db="EMBL/GenBank/DDBJ databases">
        <title>Metagenome-Assembled Genomes uncover a global brackish microbiome.</title>
        <authorList>
            <person name="Hugerth L.W."/>
            <person name="Larsson J."/>
            <person name="Alneberg J."/>
            <person name="Lindh M.V."/>
            <person name="Legrand C."/>
            <person name="Pinhassi J."/>
            <person name="Andersson A.F."/>
        </authorList>
    </citation>
    <scope>NUCLEOTIDE SEQUENCE [LARGE SCALE GENOMIC DNA]</scope>
    <source>
        <strain evidence="2">BACL6 MAG-120924-bin43</strain>
    </source>
</reference>
<proteinExistence type="predicted"/>
<sequence length="159" mass="17448">MEALQRNLRPLIVVHAAASMFMVGLIWTIHYVHYPLFAYVGESTYASFQAVHVERIGRLLFVPWLTEGFTLIGILALAFLGGHKTLRVPAVINGSAMAIVLVISGFWSAPAHAKLADGFDKSVHDQLMTANLIRTLAWTVCGACAIWIVLSTWAADRAE</sequence>
<keyword evidence="1" id="KW-0472">Membrane</keyword>
<dbReference type="AlphaFoldDB" id="A0A0R2QDB4"/>
<comment type="caution">
    <text evidence="2">The sequence shown here is derived from an EMBL/GenBank/DDBJ whole genome shotgun (WGS) entry which is preliminary data.</text>
</comment>
<evidence type="ECO:0000313" key="3">
    <source>
        <dbReference type="Proteomes" id="UP000051017"/>
    </source>
</evidence>
<evidence type="ECO:0000256" key="1">
    <source>
        <dbReference type="SAM" id="Phobius"/>
    </source>
</evidence>
<evidence type="ECO:0000313" key="2">
    <source>
        <dbReference type="EMBL" id="KRO46253.1"/>
    </source>
</evidence>
<gene>
    <name evidence="2" type="ORF">ABR75_06335</name>
</gene>
<name>A0A0R2QDB4_9ACTN</name>
<dbReference type="Proteomes" id="UP000051017">
    <property type="component" value="Unassembled WGS sequence"/>
</dbReference>
<keyword evidence="1" id="KW-1133">Transmembrane helix</keyword>